<keyword evidence="2" id="KW-1185">Reference proteome</keyword>
<reference evidence="1 2" key="1">
    <citation type="submission" date="2016-10" db="EMBL/GenBank/DDBJ databases">
        <authorList>
            <person name="de Groot N.N."/>
        </authorList>
    </citation>
    <scope>NUCLEOTIDE SEQUENCE [LARGE SCALE GENOMIC DNA]</scope>
    <source>
        <strain evidence="1 2">RK1</strain>
    </source>
</reference>
<proteinExistence type="predicted"/>
<dbReference type="Proteomes" id="UP000198670">
    <property type="component" value="Unassembled WGS sequence"/>
</dbReference>
<evidence type="ECO:0000313" key="1">
    <source>
        <dbReference type="EMBL" id="SFI35544.1"/>
    </source>
</evidence>
<evidence type="ECO:0000313" key="2">
    <source>
        <dbReference type="Proteomes" id="UP000198670"/>
    </source>
</evidence>
<gene>
    <name evidence="1" type="ORF">SAMN05444682_103379</name>
</gene>
<evidence type="ECO:0008006" key="3">
    <source>
        <dbReference type="Google" id="ProtNLM"/>
    </source>
</evidence>
<organism evidence="1 2">
    <name type="scientific">Parapedobacter indicus</name>
    <dbReference type="NCBI Taxonomy" id="1477437"/>
    <lineage>
        <taxon>Bacteria</taxon>
        <taxon>Pseudomonadati</taxon>
        <taxon>Bacteroidota</taxon>
        <taxon>Sphingobacteriia</taxon>
        <taxon>Sphingobacteriales</taxon>
        <taxon>Sphingobacteriaceae</taxon>
        <taxon>Parapedobacter</taxon>
    </lineage>
</organism>
<dbReference type="EMBL" id="FOQO01000003">
    <property type="protein sequence ID" value="SFI35544.1"/>
    <property type="molecule type" value="Genomic_DNA"/>
</dbReference>
<sequence>MGNVTEGYRRIKQTSLGFVNAMKIGETPGIYRKEAGEGESFYGSYHAAHILDLFGGLAELSESDRRIWARNFTNRQTQHGYFSPKAEEHARRLAVNDLEPYWHYTRGNIWALRVLGMKPDFRLDFLEPLLSVDALYRWVKKYNWANSWAGGNQVLACATALFALRDWFGESEVDRIMEYGMYPALEELLDEQTGFWGTQFGANLPNGLFGTIHITPIYFAQGWPLRAAERNVDSTLACQLADGSFWPGGSDCPDFDGAYMMANLAELTNYRREDLESAARRYLQHALMHEDPQGCGWLLHRKDSNPKDWVPRPHWIWKPGMAEATAELRDEDPDRTHIMLGSWFYPLSIALMAHMLGDTGYEGDYQLNAHSLHQCNVFNGNVTKIC</sequence>
<dbReference type="AlphaFoldDB" id="A0A1I3HII3"/>
<name>A0A1I3HII3_9SPHI</name>
<protein>
    <recommendedName>
        <fullName evidence="3">Lanthionine synthetase C-like protein</fullName>
    </recommendedName>
</protein>
<dbReference type="STRING" id="1477437.SAMN05444682_103379"/>
<accession>A0A1I3HII3</accession>